<proteinExistence type="predicted"/>
<dbReference type="EMBL" id="KK088416">
    <property type="protein sequence ID" value="EYE97090.1"/>
    <property type="molecule type" value="Genomic_DNA"/>
</dbReference>
<evidence type="ECO:0000313" key="1">
    <source>
        <dbReference type="EMBL" id="EYE97090.1"/>
    </source>
</evidence>
<evidence type="ECO:0008006" key="3">
    <source>
        <dbReference type="Google" id="ProtNLM"/>
    </source>
</evidence>
<organism evidence="1 2">
    <name type="scientific">Aspergillus ruber (strain CBS 135680)</name>
    <dbReference type="NCBI Taxonomy" id="1388766"/>
    <lineage>
        <taxon>Eukaryota</taxon>
        <taxon>Fungi</taxon>
        <taxon>Dikarya</taxon>
        <taxon>Ascomycota</taxon>
        <taxon>Pezizomycotina</taxon>
        <taxon>Eurotiomycetes</taxon>
        <taxon>Eurotiomycetidae</taxon>
        <taxon>Eurotiales</taxon>
        <taxon>Aspergillaceae</taxon>
        <taxon>Aspergillus</taxon>
        <taxon>Aspergillus subgen. Aspergillus</taxon>
    </lineage>
</organism>
<reference evidence="2" key="1">
    <citation type="journal article" date="2014" name="Nat. Commun.">
        <title>Genomic adaptations of the halophilic Dead Sea filamentous fungus Eurotium rubrum.</title>
        <authorList>
            <person name="Kis-Papo T."/>
            <person name="Weig A.R."/>
            <person name="Riley R."/>
            <person name="Persoh D."/>
            <person name="Salamov A."/>
            <person name="Sun H."/>
            <person name="Lipzen A."/>
            <person name="Wasser S.P."/>
            <person name="Rambold G."/>
            <person name="Grigoriev I.V."/>
            <person name="Nevo E."/>
        </authorList>
    </citation>
    <scope>NUCLEOTIDE SEQUENCE [LARGE SCALE GENOMIC DNA]</scope>
    <source>
        <strain evidence="2">CBS 135680</strain>
    </source>
</reference>
<dbReference type="HOGENOM" id="CLU_021744_0_0_1"/>
<dbReference type="PANTHER" id="PTHR42085:SF6">
    <property type="entry name" value="F-BOX DOMAIN-CONTAINING PROTEIN"/>
    <property type="match status" value="1"/>
</dbReference>
<gene>
    <name evidence="1" type="ORF">EURHEDRAFT_495830</name>
</gene>
<dbReference type="Proteomes" id="UP000019804">
    <property type="component" value="Unassembled WGS sequence"/>
</dbReference>
<name>A0A017SLD3_ASPRC</name>
<dbReference type="OrthoDB" id="4479040at2759"/>
<dbReference type="RefSeq" id="XP_040640778.1">
    <property type="nucleotide sequence ID" value="XM_040785674.1"/>
</dbReference>
<dbReference type="AlphaFoldDB" id="A0A017SLD3"/>
<sequence length="555" mass="64738">MSGLPHPPRFIDLPLSIRQRIYEHLIPRDEVQFPTRSLARPHYFEITECDRNCRNLLLACRLVYNELAPIVYSTKHFIDQYRNSHLQRLQRLTPTAIQSLVKLTIFLNVSSCEPGWPCCKERPNHSHPGCAHHDGPLSARSPHYQEVILEWHRTVDHLAPYIQPSRLHLYFICDVADTSAAVAVVTPLMNRGLPLLAECNIRLSRDIDPSIQNLAHRAAEQSTGHSINVATEPHTPFPFLSLPAELRLQVLQHTDLVTPYRQVDWNPRDGYYLHYGVRGCDWNCDPDDHHGCQFRQCWKNLDGHGCFCSRYHSAFSKHCRCWRPPSPLFLVSKALRDDAQEVFFTQNRFIIAPIDGYGEPAKTVLERFEASIFLQDIIPAHFLPRLRFLEFVFPPLDEEYLSPRCSALHDWDNTIDNIMKKLDHPNLTLRIYFADFYDASYASPFRKKITRKEGMTKVASAYMRIVRPLERLKVHGLSQLFVHAAWPWSWTEEGRNTRIWKRHIVENDVSVIERRLERRVMGEEYDSVQLGKKELEKSQWLKAHERSEEFASVID</sequence>
<dbReference type="PANTHER" id="PTHR42085">
    <property type="entry name" value="F-BOX DOMAIN-CONTAINING PROTEIN"/>
    <property type="match status" value="1"/>
</dbReference>
<dbReference type="InterPro" id="IPR038883">
    <property type="entry name" value="AN11006-like"/>
</dbReference>
<evidence type="ECO:0000313" key="2">
    <source>
        <dbReference type="Proteomes" id="UP000019804"/>
    </source>
</evidence>
<keyword evidence="2" id="KW-1185">Reference proteome</keyword>
<accession>A0A017SLD3</accession>
<dbReference type="GeneID" id="63700798"/>
<protein>
    <recommendedName>
        <fullName evidence="3">F-box domain-containing protein</fullName>
    </recommendedName>
</protein>